<organism evidence="8 9">
    <name type="scientific">candidate division WWE3 bacterium RIFOXYA2_FULL_46_9</name>
    <dbReference type="NCBI Taxonomy" id="1802636"/>
    <lineage>
        <taxon>Bacteria</taxon>
        <taxon>Katanobacteria</taxon>
    </lineage>
</organism>
<feature type="binding site" evidence="6">
    <location>
        <begin position="55"/>
        <end position="62"/>
    </location>
    <ligand>
        <name>substrate</name>
    </ligand>
</feature>
<dbReference type="SMART" id="SM00855">
    <property type="entry name" value="PGAM"/>
    <property type="match status" value="1"/>
</dbReference>
<evidence type="ECO:0000256" key="6">
    <source>
        <dbReference type="PIRSR" id="PIRSR613078-2"/>
    </source>
</evidence>
<dbReference type="Pfam" id="PF00300">
    <property type="entry name" value="His_Phos_1"/>
    <property type="match status" value="1"/>
</dbReference>
<evidence type="ECO:0000256" key="2">
    <source>
        <dbReference type="ARBA" id="ARBA00012028"/>
    </source>
</evidence>
<dbReference type="PANTHER" id="PTHR11931">
    <property type="entry name" value="PHOSPHOGLYCERATE MUTASE"/>
    <property type="match status" value="1"/>
</dbReference>
<comment type="caution">
    <text evidence="8">The sequence shown here is derived from an EMBL/GenBank/DDBJ whole genome shotgun (WGS) entry which is preliminary data.</text>
</comment>
<dbReference type="EC" id="5.4.2.11" evidence="2"/>
<dbReference type="AlphaFoldDB" id="A0A1F4W066"/>
<reference evidence="8 9" key="1">
    <citation type="journal article" date="2016" name="Nat. Commun.">
        <title>Thousands of microbial genomes shed light on interconnected biogeochemical processes in an aquifer system.</title>
        <authorList>
            <person name="Anantharaman K."/>
            <person name="Brown C.T."/>
            <person name="Hug L.A."/>
            <person name="Sharon I."/>
            <person name="Castelle C.J."/>
            <person name="Probst A.J."/>
            <person name="Thomas B.C."/>
            <person name="Singh A."/>
            <person name="Wilkins M.J."/>
            <person name="Karaoz U."/>
            <person name="Brodie E.L."/>
            <person name="Williams K.H."/>
            <person name="Hubbard S.S."/>
            <person name="Banfield J.F."/>
        </authorList>
    </citation>
    <scope>NUCLEOTIDE SEQUENCE [LARGE SCALE GENOMIC DNA]</scope>
</reference>
<dbReference type="GO" id="GO:0006096">
    <property type="term" value="P:glycolytic process"/>
    <property type="evidence" value="ECO:0007669"/>
    <property type="project" value="UniProtKB-KW"/>
</dbReference>
<evidence type="ECO:0000256" key="1">
    <source>
        <dbReference type="ARBA" id="ARBA00006717"/>
    </source>
</evidence>
<feature type="binding site" evidence="6">
    <location>
        <position position="105"/>
    </location>
    <ligand>
        <name>substrate</name>
    </ligand>
</feature>
<gene>
    <name evidence="8" type="ORF">A2264_03995</name>
</gene>
<feature type="binding site" evidence="6">
    <location>
        <begin position="133"/>
        <end position="136"/>
    </location>
    <ligand>
        <name>substrate</name>
    </ligand>
</feature>
<dbReference type="CDD" id="cd07067">
    <property type="entry name" value="HP_PGM_like"/>
    <property type="match status" value="1"/>
</dbReference>
<keyword evidence="4" id="KW-0413">Isomerase</keyword>
<comment type="similarity">
    <text evidence="1">Belongs to the phosphoglycerate mutase family. BPG-dependent PGAM subfamily.</text>
</comment>
<accession>A0A1F4W066</accession>
<dbReference type="InterPro" id="IPR013078">
    <property type="entry name" value="His_Pase_superF_clade-1"/>
</dbReference>
<evidence type="ECO:0000256" key="7">
    <source>
        <dbReference type="PIRSR" id="PIRSR613078-3"/>
    </source>
</evidence>
<feature type="active site" description="Proton donor/acceptor" evidence="5">
    <location>
        <position position="133"/>
    </location>
</feature>
<evidence type="ECO:0000256" key="3">
    <source>
        <dbReference type="ARBA" id="ARBA00023152"/>
    </source>
</evidence>
<sequence>MNDYLIKAKEILGDKYNSYSETKIIEAMEYLSYKTAVTELPKTTDTEYPILYVFRHGQTEDNESMIFSGWRDSPLTQKGKDQALSLAPKLANKKIQLLVSSPQIRAIETMKIAISHNEKAKDLTIQTDPRIMERNYGEYQGKSKLEIQLEDPEKLMLVRRSFSVPPEGGESIETVCKRVTDFCEEIVPLMKRDNISVAVSCHGNSIRGFRRYFEKLTDEETAQIETPLGQNYAAYSVI</sequence>
<dbReference type="InterPro" id="IPR005952">
    <property type="entry name" value="Phosphogly_mut1"/>
</dbReference>
<dbReference type="Proteomes" id="UP000176614">
    <property type="component" value="Unassembled WGS sequence"/>
</dbReference>
<dbReference type="InterPro" id="IPR001345">
    <property type="entry name" value="PG/BPGM_mutase_AS"/>
</dbReference>
<evidence type="ECO:0000313" key="9">
    <source>
        <dbReference type="Proteomes" id="UP000176614"/>
    </source>
</evidence>
<evidence type="ECO:0000256" key="4">
    <source>
        <dbReference type="ARBA" id="ARBA00023235"/>
    </source>
</evidence>
<evidence type="ECO:0000256" key="5">
    <source>
        <dbReference type="PIRSR" id="PIRSR613078-1"/>
    </source>
</evidence>
<feature type="binding site" evidence="6">
    <location>
        <begin position="203"/>
        <end position="204"/>
    </location>
    <ligand>
        <name>substrate</name>
    </ligand>
</feature>
<evidence type="ECO:0000313" key="8">
    <source>
        <dbReference type="EMBL" id="OGC62801.1"/>
    </source>
</evidence>
<feature type="active site" description="Tele-phosphohistidine intermediate" evidence="5">
    <location>
        <position position="56"/>
    </location>
</feature>
<proteinExistence type="inferred from homology"/>
<name>A0A1F4W066_UNCKA</name>
<keyword evidence="3" id="KW-0324">Glycolysis</keyword>
<feature type="site" description="Transition state stabilizer" evidence="7">
    <location>
        <position position="202"/>
    </location>
</feature>
<dbReference type="Gene3D" id="3.40.50.1240">
    <property type="entry name" value="Phosphoglycerate mutase-like"/>
    <property type="match status" value="1"/>
</dbReference>
<dbReference type="SUPFAM" id="SSF53254">
    <property type="entry name" value="Phosphoglycerate mutase-like"/>
    <property type="match status" value="1"/>
</dbReference>
<protein>
    <recommendedName>
        <fullName evidence="2">phosphoglycerate mutase (2,3-diphosphoglycerate-dependent)</fullName>
        <ecNumber evidence="2">5.4.2.11</ecNumber>
    </recommendedName>
</protein>
<dbReference type="PROSITE" id="PS00175">
    <property type="entry name" value="PG_MUTASE"/>
    <property type="match status" value="1"/>
</dbReference>
<feature type="binding site" evidence="6">
    <location>
        <begin position="159"/>
        <end position="160"/>
    </location>
    <ligand>
        <name>substrate</name>
    </ligand>
</feature>
<dbReference type="InterPro" id="IPR029033">
    <property type="entry name" value="His_PPase_superfam"/>
</dbReference>
<dbReference type="EMBL" id="MEVT01000012">
    <property type="protein sequence ID" value="OGC62801.1"/>
    <property type="molecule type" value="Genomic_DNA"/>
</dbReference>
<dbReference type="GO" id="GO:0004619">
    <property type="term" value="F:phosphoglycerate mutase activity"/>
    <property type="evidence" value="ECO:0007669"/>
    <property type="project" value="UniProtKB-EC"/>
</dbReference>
<feature type="binding site" evidence="6">
    <location>
        <position position="144"/>
    </location>
    <ligand>
        <name>substrate</name>
    </ligand>
</feature>